<dbReference type="AlphaFoldDB" id="A0A1E5RN68"/>
<comment type="function">
    <text evidence="9">Component of the Mediator complex, a coactivator involved in the regulated transcription of nearly all RNA polymerase II-dependent genes. Mediator functions as a bridge to convey information from gene-specific regulatory proteins to the basal RNA polymerase II transcription machinery. Mediator is recruited to promoters by direct interactions with regulatory proteins and serves as a scaffold for the assembly of a functional preinitiation complex with RNA polymerase II and the general transcription factors.</text>
</comment>
<keyword evidence="6 9" id="KW-0804">Transcription</keyword>
<evidence type="ECO:0000256" key="1">
    <source>
        <dbReference type="ARBA" id="ARBA00004123"/>
    </source>
</evidence>
<dbReference type="PANTHER" id="PTHR35784:SF1">
    <property type="entry name" value="MEDIATOR OF RNA POLYMERASE II TRANSCRIPTION SUBUNIT 5"/>
    <property type="match status" value="1"/>
</dbReference>
<dbReference type="InParanoid" id="A0A1E5RN68"/>
<feature type="region of interest" description="Disordered" evidence="10">
    <location>
        <begin position="1087"/>
        <end position="1108"/>
    </location>
</feature>
<feature type="compositionally biased region" description="Basic and acidic residues" evidence="10">
    <location>
        <begin position="1097"/>
        <end position="1108"/>
    </location>
</feature>
<protein>
    <recommendedName>
        <fullName evidence="3 9">Mediator of RNA polymerase II transcription subunit 5</fullName>
    </recommendedName>
    <alternativeName>
        <fullName evidence="8 9">Mediator complex subunit 5</fullName>
    </alternativeName>
</protein>
<dbReference type="Pfam" id="PF08689">
    <property type="entry name" value="Med5"/>
    <property type="match status" value="1"/>
</dbReference>
<gene>
    <name evidence="9" type="primary">MED5</name>
    <name evidence="11" type="ORF">AWRI3579_g884</name>
</gene>
<dbReference type="GO" id="GO:0006357">
    <property type="term" value="P:regulation of transcription by RNA polymerase II"/>
    <property type="evidence" value="ECO:0007669"/>
    <property type="project" value="InterPro"/>
</dbReference>
<keyword evidence="5 9" id="KW-0010">Activator</keyword>
<organism evidence="11 12">
    <name type="scientific">Hanseniaspora osmophila</name>
    <dbReference type="NCBI Taxonomy" id="56408"/>
    <lineage>
        <taxon>Eukaryota</taxon>
        <taxon>Fungi</taxon>
        <taxon>Dikarya</taxon>
        <taxon>Ascomycota</taxon>
        <taxon>Saccharomycotina</taxon>
        <taxon>Saccharomycetes</taxon>
        <taxon>Saccharomycodales</taxon>
        <taxon>Saccharomycodaceae</taxon>
        <taxon>Hanseniaspora</taxon>
    </lineage>
</organism>
<evidence type="ECO:0000313" key="11">
    <source>
        <dbReference type="EMBL" id="OEJ88325.1"/>
    </source>
</evidence>
<comment type="subcellular location">
    <subcellularLocation>
        <location evidence="1 9">Nucleus</location>
    </subcellularLocation>
</comment>
<evidence type="ECO:0000256" key="5">
    <source>
        <dbReference type="ARBA" id="ARBA00023159"/>
    </source>
</evidence>
<keyword evidence="12" id="KW-1185">Reference proteome</keyword>
<evidence type="ECO:0000256" key="9">
    <source>
        <dbReference type="RuleBase" id="RU364142"/>
    </source>
</evidence>
<reference evidence="12" key="1">
    <citation type="journal article" date="2016" name="Genome Announc.">
        <title>Genome sequences of three species of Hanseniaspora isolated from spontaneous wine fermentations.</title>
        <authorList>
            <person name="Sternes P.R."/>
            <person name="Lee D."/>
            <person name="Kutyna D.R."/>
            <person name="Borneman A.R."/>
        </authorList>
    </citation>
    <scope>NUCLEOTIDE SEQUENCE [LARGE SCALE GENOMIC DNA]</scope>
    <source>
        <strain evidence="12">AWRI3579</strain>
    </source>
</reference>
<dbReference type="PANTHER" id="PTHR35784">
    <property type="entry name" value="MEDIATOR OF RNA POLYMERASE II TRANSCRIPTION SUBUNIT 5"/>
    <property type="match status" value="1"/>
</dbReference>
<dbReference type="Proteomes" id="UP000095728">
    <property type="component" value="Unassembled WGS sequence"/>
</dbReference>
<comment type="subunit">
    <text evidence="9">Component of the Mediator complex.</text>
</comment>
<evidence type="ECO:0000256" key="2">
    <source>
        <dbReference type="ARBA" id="ARBA00008782"/>
    </source>
</evidence>
<name>A0A1E5RN68_9ASCO</name>
<proteinExistence type="inferred from homology"/>
<evidence type="ECO:0000256" key="3">
    <source>
        <dbReference type="ARBA" id="ARBA00020628"/>
    </source>
</evidence>
<evidence type="ECO:0000256" key="8">
    <source>
        <dbReference type="ARBA" id="ARBA00031256"/>
    </source>
</evidence>
<evidence type="ECO:0000256" key="6">
    <source>
        <dbReference type="ARBA" id="ARBA00023163"/>
    </source>
</evidence>
<keyword evidence="4 9" id="KW-0805">Transcription regulation</keyword>
<dbReference type="FunCoup" id="A0A1E5RN68">
    <property type="interactions" value="229"/>
</dbReference>
<comment type="caution">
    <text evidence="11">The sequence shown here is derived from an EMBL/GenBank/DDBJ whole genome shotgun (WGS) entry which is preliminary data.</text>
</comment>
<dbReference type="GO" id="GO:0003712">
    <property type="term" value="F:transcription coregulator activity"/>
    <property type="evidence" value="ECO:0007669"/>
    <property type="project" value="InterPro"/>
</dbReference>
<comment type="similarity">
    <text evidence="2 9">Belongs to the Mediator complex subunit 5 family.</text>
</comment>
<dbReference type="OrthoDB" id="5322661at2759"/>
<accession>A0A1E5RN68</accession>
<evidence type="ECO:0000313" key="12">
    <source>
        <dbReference type="Proteomes" id="UP000095728"/>
    </source>
</evidence>
<dbReference type="GO" id="GO:0016592">
    <property type="term" value="C:mediator complex"/>
    <property type="evidence" value="ECO:0007669"/>
    <property type="project" value="InterPro"/>
</dbReference>
<evidence type="ECO:0000256" key="4">
    <source>
        <dbReference type="ARBA" id="ARBA00023015"/>
    </source>
</evidence>
<sequence length="1199" mass="137271">MDTASIFDQFRNLIINSVENQCSPNQYFIFYNEFFNEKFGIALKKTEPTLSASTGDTNLITDIKNESFPEDAIDSIKAATPPPIDDEQKKKIYEILSSCFIQTLRELSTRSEHFVTVTNYLVQVCFTDYNSSFVNNITEKIYDLGKENEAIVIYFFTKATNYFKSLSDQLIIDDFLVNDVPAFLLPNLVGNYGEMKSRQLFVSLAKLLISMLSKCELKEGNKFQFKDQSLYEKVMNFCESLSETSLMLSKNLYNLIESKFEIAEWKKTHMHADKSPFAIPVETPSITSPLPSALPGTLTSSKQGSILQQSSSNKHFYDVKLIRYYKNMWLNNKIQHCTTDEIDFFPKYQGIEMALNSNNPILPFESAIVDFIDTSFTCFAQFLNNKKYHQALNSNFTLLEKKWYLFIVKRVPLLVEKYCGVNRSYLAVKAVQDLDDKIIKVFRNYYATGRSNSADNDSTDLFDNFDSPSQPELDIRHDFLKSLCMMKLQNPSVLNKVFSNGDEMIDTNTITDHDLVLVKNKQNNFETIHNLKEYLENSFDSFDFESLCFHDTCISDKSESFDIIYMFQNFESISPNSQLIIAETLVNIMETAVEKFDYKLVAKVCALLSFNLGNSLPGIFALVNPNRLVIPLIKFLDDAWDEHKEQVFSTGTENENDSDVESFNDYIYFGFALVFLIYLQEQYKVDVIQTLVKITDVKKLETSFLLQYMQTYKISSKELKLPSTKEPYKVAKLLQDWTNSLFVENSISDELIKNADIKDLAVLVPFMFDQVISIFQSLVTTSIQQQPQNKNEFNAALANFNTIVVNSVEYFSQPFMMIGLVKIVFTLESTIKTLQSICISQDESLLDTFLNILTPLFNESGILSSESKVLQFILYRVTGPRLLLTMKNLKNLKAKEITENSATVNAKLDYLISRLGRICEAANMYDLNPSILEIDPNEPSPFENQDLSPKSSGSSTHTPVYFDFEITSDAPMNKIMNKQCNSFWNLHSSTFYNYDYLQKIIQIVGPDKFFSDIYRSLVFKVETNGIPTAGNTLKKGEKPGDDVDVAMPYLIYFSILLDFNDNNERLQILQFLESPLSSSFVESLESESTDAATTNKTKTEPDTAKASEETANDNDFDMLFGEDSTDNIDDVLMSDSSTKNEGTNLTNCGAAEKIAKFSFLKKNTFAYLFYQYYRNKAYPFESFAKFYQKYLDLLKRSII</sequence>
<evidence type="ECO:0000256" key="10">
    <source>
        <dbReference type="SAM" id="MobiDB-lite"/>
    </source>
</evidence>
<dbReference type="InterPro" id="IPR014801">
    <property type="entry name" value="Mediator_Med5_fun"/>
</dbReference>
<dbReference type="STRING" id="56408.A0A1E5RN68"/>
<keyword evidence="7 9" id="KW-0539">Nucleus</keyword>
<dbReference type="EMBL" id="LPNM01000005">
    <property type="protein sequence ID" value="OEJ88325.1"/>
    <property type="molecule type" value="Genomic_DNA"/>
</dbReference>
<evidence type="ECO:0000256" key="7">
    <source>
        <dbReference type="ARBA" id="ARBA00023242"/>
    </source>
</evidence>